<dbReference type="Proteomes" id="UP000326759">
    <property type="component" value="Unassembled WGS sequence"/>
</dbReference>
<evidence type="ECO:0000313" key="2">
    <source>
        <dbReference type="Proteomes" id="UP000326759"/>
    </source>
</evidence>
<accession>A0A5N5STH1</accession>
<organism evidence="1 2">
    <name type="scientific">Armadillidium nasatum</name>
    <dbReference type="NCBI Taxonomy" id="96803"/>
    <lineage>
        <taxon>Eukaryota</taxon>
        <taxon>Metazoa</taxon>
        <taxon>Ecdysozoa</taxon>
        <taxon>Arthropoda</taxon>
        <taxon>Crustacea</taxon>
        <taxon>Multicrustacea</taxon>
        <taxon>Malacostraca</taxon>
        <taxon>Eumalacostraca</taxon>
        <taxon>Peracarida</taxon>
        <taxon>Isopoda</taxon>
        <taxon>Oniscidea</taxon>
        <taxon>Crinocheta</taxon>
        <taxon>Armadillidiidae</taxon>
        <taxon>Armadillidium</taxon>
    </lineage>
</organism>
<protein>
    <submittedName>
        <fullName evidence="1">Transmembrane and coiled-coil domain-containing protein 4</fullName>
    </submittedName>
</protein>
<reference evidence="1 2" key="1">
    <citation type="journal article" date="2019" name="PLoS Biol.">
        <title>Sex chromosomes control vertical transmission of feminizing Wolbachia symbionts in an isopod.</title>
        <authorList>
            <person name="Becking T."/>
            <person name="Chebbi M.A."/>
            <person name="Giraud I."/>
            <person name="Moumen B."/>
            <person name="Laverre T."/>
            <person name="Caubet Y."/>
            <person name="Peccoud J."/>
            <person name="Gilbert C."/>
            <person name="Cordaux R."/>
        </authorList>
    </citation>
    <scope>NUCLEOTIDE SEQUENCE [LARGE SCALE GENOMIC DNA]</scope>
    <source>
        <strain evidence="1">ANa2</strain>
        <tissue evidence="1">Whole body excluding digestive tract and cuticle</tissue>
    </source>
</reference>
<keyword evidence="1" id="KW-0812">Transmembrane</keyword>
<keyword evidence="1" id="KW-0472">Membrane</keyword>
<gene>
    <name evidence="1" type="primary">Tmco4</name>
    <name evidence="1" type="ORF">Anas_04152</name>
</gene>
<evidence type="ECO:0000313" key="1">
    <source>
        <dbReference type="EMBL" id="KAB7497513.1"/>
    </source>
</evidence>
<proteinExistence type="predicted"/>
<comment type="caution">
    <text evidence="1">The sequence shown here is derived from an EMBL/GenBank/DDBJ whole genome shotgun (WGS) entry which is preliminary data.</text>
</comment>
<dbReference type="AlphaFoldDB" id="A0A5N5STH1"/>
<dbReference type="OrthoDB" id="277931at2759"/>
<sequence length="67" mass="7625">MFNFDLSDIVSGHSDYEQKLDIILKTLGIRTRSSSELWAEYSLKKSRSDLPDKASRSWVSRTSLSNG</sequence>
<keyword evidence="2" id="KW-1185">Reference proteome</keyword>
<name>A0A5N5STH1_9CRUS</name>
<dbReference type="EMBL" id="SEYY01020185">
    <property type="protein sequence ID" value="KAB7497513.1"/>
    <property type="molecule type" value="Genomic_DNA"/>
</dbReference>